<protein>
    <submittedName>
        <fullName evidence="2">Uncharacterized protein</fullName>
    </submittedName>
</protein>
<dbReference type="Proteomes" id="UP001341840">
    <property type="component" value="Unassembled WGS sequence"/>
</dbReference>
<keyword evidence="3" id="KW-1185">Reference proteome</keyword>
<feature type="compositionally biased region" description="Basic and acidic residues" evidence="1">
    <location>
        <begin position="11"/>
        <end position="26"/>
    </location>
</feature>
<reference evidence="2 3" key="1">
    <citation type="journal article" date="2023" name="Plants (Basel)">
        <title>Bridging the Gap: Combining Genomics and Transcriptomics Approaches to Understand Stylosanthes scabra, an Orphan Legume from the Brazilian Caatinga.</title>
        <authorList>
            <person name="Ferreira-Neto J.R.C."/>
            <person name="da Silva M.D."/>
            <person name="Binneck E."/>
            <person name="de Melo N.F."/>
            <person name="da Silva R.H."/>
            <person name="de Melo A.L.T.M."/>
            <person name="Pandolfi V."/>
            <person name="Bustamante F.O."/>
            <person name="Brasileiro-Vidal A.C."/>
            <person name="Benko-Iseppon A.M."/>
        </authorList>
    </citation>
    <scope>NUCLEOTIDE SEQUENCE [LARGE SCALE GENOMIC DNA]</scope>
    <source>
        <tissue evidence="2">Leaves</tissue>
    </source>
</reference>
<gene>
    <name evidence="2" type="ORF">PIB30_077949</name>
</gene>
<evidence type="ECO:0000313" key="3">
    <source>
        <dbReference type="Proteomes" id="UP001341840"/>
    </source>
</evidence>
<dbReference type="EMBL" id="JASCZI010031271">
    <property type="protein sequence ID" value="MED6126394.1"/>
    <property type="molecule type" value="Genomic_DNA"/>
</dbReference>
<feature type="compositionally biased region" description="Polar residues" evidence="1">
    <location>
        <begin position="28"/>
        <end position="57"/>
    </location>
</feature>
<sequence length="63" mass="6864">MPLKPGVRVKQPKEVKQPKGSARVDEIQISQNAPRAEEQVNSSHQVGKNVECQSPFTASLPPS</sequence>
<comment type="caution">
    <text evidence="2">The sequence shown here is derived from an EMBL/GenBank/DDBJ whole genome shotgun (WGS) entry which is preliminary data.</text>
</comment>
<name>A0ABU6RR97_9FABA</name>
<evidence type="ECO:0000256" key="1">
    <source>
        <dbReference type="SAM" id="MobiDB-lite"/>
    </source>
</evidence>
<evidence type="ECO:0000313" key="2">
    <source>
        <dbReference type="EMBL" id="MED6126394.1"/>
    </source>
</evidence>
<feature type="region of interest" description="Disordered" evidence="1">
    <location>
        <begin position="1"/>
        <end position="63"/>
    </location>
</feature>
<accession>A0ABU6RR97</accession>
<organism evidence="2 3">
    <name type="scientific">Stylosanthes scabra</name>
    <dbReference type="NCBI Taxonomy" id="79078"/>
    <lineage>
        <taxon>Eukaryota</taxon>
        <taxon>Viridiplantae</taxon>
        <taxon>Streptophyta</taxon>
        <taxon>Embryophyta</taxon>
        <taxon>Tracheophyta</taxon>
        <taxon>Spermatophyta</taxon>
        <taxon>Magnoliopsida</taxon>
        <taxon>eudicotyledons</taxon>
        <taxon>Gunneridae</taxon>
        <taxon>Pentapetalae</taxon>
        <taxon>rosids</taxon>
        <taxon>fabids</taxon>
        <taxon>Fabales</taxon>
        <taxon>Fabaceae</taxon>
        <taxon>Papilionoideae</taxon>
        <taxon>50 kb inversion clade</taxon>
        <taxon>dalbergioids sensu lato</taxon>
        <taxon>Dalbergieae</taxon>
        <taxon>Pterocarpus clade</taxon>
        <taxon>Stylosanthes</taxon>
    </lineage>
</organism>
<proteinExistence type="predicted"/>